<dbReference type="Gene3D" id="2.60.40.1180">
    <property type="entry name" value="Golgi alpha-mannosidase II"/>
    <property type="match status" value="1"/>
</dbReference>
<dbReference type="GO" id="GO:0006004">
    <property type="term" value="P:fucose metabolic process"/>
    <property type="evidence" value="ECO:0007669"/>
    <property type="project" value="InterPro"/>
</dbReference>
<name>A0A7R9M0X2_9ACAR</name>
<proteinExistence type="inferred from homology"/>
<evidence type="ECO:0000256" key="4">
    <source>
        <dbReference type="ARBA" id="ARBA00022729"/>
    </source>
</evidence>
<evidence type="ECO:0000256" key="10">
    <source>
        <dbReference type="PIRNR" id="PIRNR001092"/>
    </source>
</evidence>
<protein>
    <recommendedName>
        <fullName evidence="8">Putative alpha-L-fucosidase</fullName>
        <ecNumber evidence="3">3.2.1.51</ecNumber>
    </recommendedName>
    <alternativeName>
        <fullName evidence="9">Alpha-L-fucoside fucohydrolase</fullName>
    </alternativeName>
</protein>
<evidence type="ECO:0000256" key="2">
    <source>
        <dbReference type="ARBA" id="ARBA00007951"/>
    </source>
</evidence>
<evidence type="ECO:0000259" key="11">
    <source>
        <dbReference type="Pfam" id="PF01120"/>
    </source>
</evidence>
<comment type="function">
    <text evidence="1">Alpha-L-fucosidase is responsible for hydrolyzing the alpha-1,6-linked fucose joined to the reducing-end N-acetylglucosamine of the carbohydrate moieties of glycoproteins.</text>
</comment>
<evidence type="ECO:0000256" key="3">
    <source>
        <dbReference type="ARBA" id="ARBA00012662"/>
    </source>
</evidence>
<dbReference type="OrthoDB" id="6039950at2759"/>
<keyword evidence="5 10" id="KW-0378">Hydrolase</keyword>
<dbReference type="EMBL" id="CAJPVJ010004026">
    <property type="protein sequence ID" value="CAG2168203.1"/>
    <property type="molecule type" value="Genomic_DNA"/>
</dbReference>
<sequence length="441" mass="50903">MMVSIKYLIVFIQLALLAHCLPNELVVEREEPNYAPNWDSIDKRPLPSWYDESKIGIFIHWGVFSVPSFGNEWFWWQWNGSKEKAYIEFMTQNYKPHFTYADFANQFTAEFYDPNHWADIFKASGAKYVVLTSKHHEGFTMWPSKTSWNWNALDIGPNRDLLGDLATAVRKAGLKFGAYHSWFEWFNPLYVQDKNNKFSTQEFVKMKARPELEELINTYKPEVIWSDGDWEAPDTYWNIKDTVVVNDRWGVNTSCKHGGYYSCADRYNPGVLQPHKWENAMTLDKSSWGYRRNSQLSDYLSVHELISTLAQTVSCGGNLLINIGPTHDGRVTPIFEDRLRQFGSWLTVNGESIYSSKPWKHQNDTISKNKDKAVYAIVLEWPQTNQLTLGAVEPKTVDTIQLLGSKGNLEFKESSGSTLVTFPQLNPGSLLWAYVLKINTK</sequence>
<dbReference type="Pfam" id="PF16757">
    <property type="entry name" value="Fucosidase_C"/>
    <property type="match status" value="1"/>
</dbReference>
<dbReference type="InterPro" id="IPR031919">
    <property type="entry name" value="Fucosidase_C"/>
</dbReference>
<dbReference type="PANTHER" id="PTHR10030:SF37">
    <property type="entry name" value="ALPHA-L-FUCOSIDASE-RELATED"/>
    <property type="match status" value="1"/>
</dbReference>
<evidence type="ECO:0000259" key="12">
    <source>
        <dbReference type="Pfam" id="PF16757"/>
    </source>
</evidence>
<dbReference type="SUPFAM" id="SSF51445">
    <property type="entry name" value="(Trans)glycosidases"/>
    <property type="match status" value="1"/>
</dbReference>
<dbReference type="InterPro" id="IPR000933">
    <property type="entry name" value="Glyco_hydro_29"/>
</dbReference>
<dbReference type="InterPro" id="IPR017853">
    <property type="entry name" value="GH"/>
</dbReference>
<accession>A0A7R9M0X2</accession>
<keyword evidence="14" id="KW-1185">Reference proteome</keyword>
<gene>
    <name evidence="13" type="ORF">ONB1V03_LOCUS7695</name>
</gene>
<reference evidence="13" key="1">
    <citation type="submission" date="2020-11" db="EMBL/GenBank/DDBJ databases">
        <authorList>
            <person name="Tran Van P."/>
        </authorList>
    </citation>
    <scope>NUCLEOTIDE SEQUENCE</scope>
</reference>
<dbReference type="Proteomes" id="UP000728032">
    <property type="component" value="Unassembled WGS sequence"/>
</dbReference>
<dbReference type="PIRSF" id="PIRSF001092">
    <property type="entry name" value="Alpha-L-fucosidase"/>
    <property type="match status" value="1"/>
</dbReference>
<evidence type="ECO:0000256" key="6">
    <source>
        <dbReference type="ARBA" id="ARBA00023180"/>
    </source>
</evidence>
<dbReference type="GO" id="GO:0016139">
    <property type="term" value="P:glycoside catabolic process"/>
    <property type="evidence" value="ECO:0007669"/>
    <property type="project" value="TreeGrafter"/>
</dbReference>
<keyword evidence="7 10" id="KW-0326">Glycosidase</keyword>
<dbReference type="FunFam" id="3.20.20.80:FF:000027">
    <property type="entry name" value="Alpha-L-fucosidase"/>
    <property type="match status" value="1"/>
</dbReference>
<evidence type="ECO:0000256" key="5">
    <source>
        <dbReference type="ARBA" id="ARBA00022801"/>
    </source>
</evidence>
<organism evidence="13">
    <name type="scientific">Oppiella nova</name>
    <dbReference type="NCBI Taxonomy" id="334625"/>
    <lineage>
        <taxon>Eukaryota</taxon>
        <taxon>Metazoa</taxon>
        <taxon>Ecdysozoa</taxon>
        <taxon>Arthropoda</taxon>
        <taxon>Chelicerata</taxon>
        <taxon>Arachnida</taxon>
        <taxon>Acari</taxon>
        <taxon>Acariformes</taxon>
        <taxon>Sarcoptiformes</taxon>
        <taxon>Oribatida</taxon>
        <taxon>Brachypylina</taxon>
        <taxon>Oppioidea</taxon>
        <taxon>Oppiidae</taxon>
        <taxon>Oppiella</taxon>
    </lineage>
</organism>
<dbReference type="InterPro" id="IPR016286">
    <property type="entry name" value="FUC_metazoa-typ"/>
</dbReference>
<keyword evidence="6" id="KW-0325">Glycoprotein</keyword>
<dbReference type="GO" id="GO:0004560">
    <property type="term" value="F:alpha-L-fucosidase activity"/>
    <property type="evidence" value="ECO:0007669"/>
    <property type="project" value="UniProtKB-EC"/>
</dbReference>
<dbReference type="EMBL" id="OC918851">
    <property type="protein sequence ID" value="CAD7650223.1"/>
    <property type="molecule type" value="Genomic_DNA"/>
</dbReference>
<feature type="domain" description="Alpha-L-fucosidase C-terminal" evidence="12">
    <location>
        <begin position="367"/>
        <end position="438"/>
    </location>
</feature>
<feature type="chain" id="PRO_5035980928" description="Putative alpha-L-fucosidase" evidence="10">
    <location>
        <begin position="21"/>
        <end position="441"/>
    </location>
</feature>
<dbReference type="Gene3D" id="3.20.20.80">
    <property type="entry name" value="Glycosidases"/>
    <property type="match status" value="1"/>
</dbReference>
<feature type="domain" description="Glycoside hydrolase family 29 N-terminal" evidence="11">
    <location>
        <begin position="29"/>
        <end position="351"/>
    </location>
</feature>
<dbReference type="GO" id="GO:0005764">
    <property type="term" value="C:lysosome"/>
    <property type="evidence" value="ECO:0007669"/>
    <property type="project" value="TreeGrafter"/>
</dbReference>
<dbReference type="PRINTS" id="PR00741">
    <property type="entry name" value="GLHYDRLASE29"/>
</dbReference>
<comment type="similarity">
    <text evidence="2 10">Belongs to the glycosyl hydrolase 29 family.</text>
</comment>
<evidence type="ECO:0000313" key="14">
    <source>
        <dbReference type="Proteomes" id="UP000728032"/>
    </source>
</evidence>
<dbReference type="AlphaFoldDB" id="A0A7R9M0X2"/>
<evidence type="ECO:0000256" key="9">
    <source>
        <dbReference type="ARBA" id="ARBA00081661"/>
    </source>
</evidence>
<evidence type="ECO:0000256" key="7">
    <source>
        <dbReference type="ARBA" id="ARBA00023295"/>
    </source>
</evidence>
<dbReference type="InterPro" id="IPR057739">
    <property type="entry name" value="Glyco_hydro_29_N"/>
</dbReference>
<dbReference type="SMART" id="SM00812">
    <property type="entry name" value="Alpha_L_fucos"/>
    <property type="match status" value="1"/>
</dbReference>
<evidence type="ECO:0000313" key="13">
    <source>
        <dbReference type="EMBL" id="CAD7650223.1"/>
    </source>
</evidence>
<keyword evidence="4 10" id="KW-0732">Signal</keyword>
<dbReference type="Pfam" id="PF01120">
    <property type="entry name" value="Alpha_L_fucos"/>
    <property type="match status" value="1"/>
</dbReference>
<feature type="signal peptide" evidence="10">
    <location>
        <begin position="1"/>
        <end position="20"/>
    </location>
</feature>
<evidence type="ECO:0000256" key="8">
    <source>
        <dbReference type="ARBA" id="ARBA00074133"/>
    </source>
</evidence>
<dbReference type="EC" id="3.2.1.51" evidence="3"/>
<dbReference type="PANTHER" id="PTHR10030">
    <property type="entry name" value="ALPHA-L-FUCOSIDASE"/>
    <property type="match status" value="1"/>
</dbReference>
<dbReference type="InterPro" id="IPR013780">
    <property type="entry name" value="Glyco_hydro_b"/>
</dbReference>
<evidence type="ECO:0000256" key="1">
    <source>
        <dbReference type="ARBA" id="ARBA00004071"/>
    </source>
</evidence>